<keyword evidence="3" id="KW-1185">Reference proteome</keyword>
<evidence type="ECO:0000313" key="2">
    <source>
        <dbReference type="EMBL" id="TXS90861.1"/>
    </source>
</evidence>
<feature type="transmembrane region" description="Helical" evidence="1">
    <location>
        <begin position="109"/>
        <end position="129"/>
    </location>
</feature>
<keyword evidence="1" id="KW-0812">Transmembrane</keyword>
<feature type="transmembrane region" description="Helical" evidence="1">
    <location>
        <begin position="458"/>
        <end position="476"/>
    </location>
</feature>
<dbReference type="Proteomes" id="UP000321039">
    <property type="component" value="Unassembled WGS sequence"/>
</dbReference>
<dbReference type="AlphaFoldDB" id="A0A5C8ZUB8"/>
<evidence type="ECO:0000313" key="3">
    <source>
        <dbReference type="Proteomes" id="UP000321039"/>
    </source>
</evidence>
<organism evidence="2 3">
    <name type="scientific">Parahaliea maris</name>
    <dbReference type="NCBI Taxonomy" id="2716870"/>
    <lineage>
        <taxon>Bacteria</taxon>
        <taxon>Pseudomonadati</taxon>
        <taxon>Pseudomonadota</taxon>
        <taxon>Gammaproteobacteria</taxon>
        <taxon>Cellvibrionales</taxon>
        <taxon>Halieaceae</taxon>
        <taxon>Parahaliea</taxon>
    </lineage>
</organism>
<proteinExistence type="predicted"/>
<feature type="transmembrane region" description="Helical" evidence="1">
    <location>
        <begin position="275"/>
        <end position="308"/>
    </location>
</feature>
<keyword evidence="1" id="KW-1133">Transmembrane helix</keyword>
<feature type="transmembrane region" description="Helical" evidence="1">
    <location>
        <begin position="417"/>
        <end position="438"/>
    </location>
</feature>
<evidence type="ECO:0008006" key="4">
    <source>
        <dbReference type="Google" id="ProtNLM"/>
    </source>
</evidence>
<feature type="transmembrane region" description="Helical" evidence="1">
    <location>
        <begin position="221"/>
        <end position="238"/>
    </location>
</feature>
<feature type="transmembrane region" description="Helical" evidence="1">
    <location>
        <begin position="40"/>
        <end position="61"/>
    </location>
</feature>
<feature type="transmembrane region" description="Helical" evidence="1">
    <location>
        <begin position="250"/>
        <end position="269"/>
    </location>
</feature>
<feature type="transmembrane region" description="Helical" evidence="1">
    <location>
        <begin position="315"/>
        <end position="335"/>
    </location>
</feature>
<dbReference type="RefSeq" id="WP_148069860.1">
    <property type="nucleotide sequence ID" value="NZ_VRZA01000007.1"/>
</dbReference>
<gene>
    <name evidence="2" type="ORF">FV139_17995</name>
</gene>
<dbReference type="EMBL" id="VRZA01000007">
    <property type="protein sequence ID" value="TXS90861.1"/>
    <property type="molecule type" value="Genomic_DNA"/>
</dbReference>
<keyword evidence="1" id="KW-0472">Membrane</keyword>
<reference evidence="2 3" key="1">
    <citation type="submission" date="2019-08" db="EMBL/GenBank/DDBJ databases">
        <title>Parahaliea maris sp. nov., isolated from the surface seawater.</title>
        <authorList>
            <person name="Liu Y."/>
        </authorList>
    </citation>
    <scope>NUCLEOTIDE SEQUENCE [LARGE SCALE GENOMIC DNA]</scope>
    <source>
        <strain evidence="2 3">HSLHS9</strain>
    </source>
</reference>
<feature type="transmembrane region" description="Helical" evidence="1">
    <location>
        <begin position="73"/>
        <end position="94"/>
    </location>
</feature>
<feature type="transmembrane region" description="Helical" evidence="1">
    <location>
        <begin position="197"/>
        <end position="215"/>
    </location>
</feature>
<name>A0A5C8ZUB8_9GAMM</name>
<accession>A0A5C8ZUB8</accession>
<evidence type="ECO:0000256" key="1">
    <source>
        <dbReference type="SAM" id="Phobius"/>
    </source>
</evidence>
<feature type="transmembrane region" description="Helical" evidence="1">
    <location>
        <begin position="376"/>
        <end position="405"/>
    </location>
</feature>
<comment type="caution">
    <text evidence="2">The sequence shown here is derived from an EMBL/GenBank/DDBJ whole genome shotgun (WGS) entry which is preliminary data.</text>
</comment>
<sequence>MVLLAELLSLLAISSPFLIGASLACLYATSKYPDKVGFTAVFAGTGGLLGYLLVAFSAWMLDKSGQKAFSHQFLYFLTGIAVVCTAATLYRFIWLRSKAKSQDLTPTPLLVIGFGSGILLLVIATIVSFQSAILPASGWDALSWWVGTAKRFLKSDANPESSQLIFQYEHYHPITISLIGSYSGYLSDRSYLGLGNLWPWQYAWICIVLTVFGTLRAAGTYKSIAFFAAYLAASTPLLENHVMLAGYSEIWLTAVVCSGCSLILIGYFHSAKKLVFLGLGIGALAIGIKNTGLAYFGAIAMSSAFVWLLSLNGKIGSFIAFTICTIGIGVLYFGVDLHIWGNEISVIPNAPYQIHFAGRIWHPSPNSFGDVTWNTLYAYVFNSSFSLLPVMFFTSGAIVLVRLYTSRPITIKISKEEVFLLGIIATLASMLFLSQLLFDYAFDHATPTNDTGNSRFSLPMVPLVIMLTFTSITSFFNKNEKQEKKYGKK</sequence>
<protein>
    <recommendedName>
        <fullName evidence="4">Glycosyltransferase RgtA/B/C/D-like domain-containing protein</fullName>
    </recommendedName>
</protein>